<dbReference type="Proteomes" id="UP000283569">
    <property type="component" value="Unassembled WGS sequence"/>
</dbReference>
<protein>
    <submittedName>
        <fullName evidence="3">Uncharacterized protein</fullName>
    </submittedName>
</protein>
<accession>A0A420S303</accession>
<dbReference type="SUPFAM" id="SSF52540">
    <property type="entry name" value="P-loop containing nucleoside triphosphate hydrolases"/>
    <property type="match status" value="1"/>
</dbReference>
<gene>
    <name evidence="3" type="ORF">BFJ72_g14451</name>
</gene>
<feature type="domain" description="ATPase AAA-type core" evidence="1">
    <location>
        <begin position="372"/>
        <end position="408"/>
    </location>
</feature>
<dbReference type="Pfam" id="PF00004">
    <property type="entry name" value="AAA"/>
    <property type="match status" value="1"/>
</dbReference>
<dbReference type="GO" id="GO:0016887">
    <property type="term" value="F:ATP hydrolysis activity"/>
    <property type="evidence" value="ECO:0007669"/>
    <property type="project" value="InterPro"/>
</dbReference>
<evidence type="ECO:0000259" key="1">
    <source>
        <dbReference type="Pfam" id="PF00004"/>
    </source>
</evidence>
<dbReference type="PANTHER" id="PTHR46411">
    <property type="entry name" value="FAMILY ATPASE, PUTATIVE-RELATED"/>
    <property type="match status" value="1"/>
</dbReference>
<dbReference type="Pfam" id="PF23232">
    <property type="entry name" value="AAA_lid_13"/>
    <property type="match status" value="1"/>
</dbReference>
<dbReference type="EMBL" id="MRDB01000106">
    <property type="protein sequence ID" value="RKL23589.1"/>
    <property type="molecule type" value="Genomic_DNA"/>
</dbReference>
<proteinExistence type="predicted"/>
<dbReference type="PANTHER" id="PTHR46411:SF2">
    <property type="entry name" value="AAA+ ATPASE DOMAIN-CONTAINING PROTEIN"/>
    <property type="match status" value="1"/>
</dbReference>
<sequence length="560" mass="64370">ELRAAWNHLVVAVNEDAGSPTNISRGTFDSEDENGRAQETQHPYLWWFQHRNRIERVKSFLSQESKNQVEAFQHYLKLYLGDEWAKVDSLIREGKITAKYLSYLFVSPIYYPPQRLRKSYLAQAPGQIIISKLKGLSVAQWQAYTATSWLTIFGSPTTKGDFQALIKVSCWDFDGNFQRFNATLNISGLPSLTEEFPINTMMVFPMKYVDDATVCNLRRRGEMFWKCRFRKYVCVRGTPEDHFYGANSGSRYMIDRATFRQMHPPTSGQQAPVRYHDDLGPDVMAQDEPVPDLGDGFYMCLPTSLYGFNMQKKDWVKLEVDLLQEVTWNEEAFDLLVMERQTKELVEAVVTNHLDEDRDTDVIHGKGNGLFILLHGGPGTGKTLTAESVAEIAKKPLYRVTCGDVGIMILTSNRVGIFDEAFKSRIQLSLRYNDLEEGQRRQIWLNFINRLEKLESQRITQASEPSLTNILSTPQTAPRLGVDIKSMRDRLDDLAEAPLNGREIRNMISTARQLAVFRKEKLGYRHLESVMAEAKKFGEYIKRLHKGYTSDQIKRGQKER</sequence>
<dbReference type="AlphaFoldDB" id="A0A420S303"/>
<reference evidence="3 4" key="1">
    <citation type="journal article" date="2018" name="Sci. Rep.">
        <title>Characterisation of pathogen-specific regions and novel effector candidates in Fusarium oxysporum f. sp. cepae.</title>
        <authorList>
            <person name="Armitage A.D."/>
            <person name="Taylor A."/>
            <person name="Sobczyk M.K."/>
            <person name="Baxter L."/>
            <person name="Greenfield B.P."/>
            <person name="Bates H.J."/>
            <person name="Wilson F."/>
            <person name="Jackson A.C."/>
            <person name="Ott S."/>
            <person name="Harrison R.J."/>
            <person name="Clarkson J.P."/>
        </authorList>
    </citation>
    <scope>NUCLEOTIDE SEQUENCE [LARGE SCALE GENOMIC DNA]</scope>
    <source>
        <strain evidence="3 4">Fp_A8</strain>
    </source>
</reference>
<dbReference type="Gene3D" id="3.40.50.300">
    <property type="entry name" value="P-loop containing nucleotide triphosphate hydrolases"/>
    <property type="match status" value="1"/>
</dbReference>
<comment type="caution">
    <text evidence="3">The sequence shown here is derived from an EMBL/GenBank/DDBJ whole genome shotgun (WGS) entry which is preliminary data.</text>
</comment>
<feature type="domain" description="AAA+ ATPase lid" evidence="2">
    <location>
        <begin position="435"/>
        <end position="546"/>
    </location>
</feature>
<dbReference type="InterPro" id="IPR003959">
    <property type="entry name" value="ATPase_AAA_core"/>
</dbReference>
<feature type="non-terminal residue" evidence="3">
    <location>
        <position position="1"/>
    </location>
</feature>
<name>A0A420S303_GIBIN</name>
<dbReference type="InterPro" id="IPR056599">
    <property type="entry name" value="AAA_lid_fung"/>
</dbReference>
<organism evidence="3 4">
    <name type="scientific">Gibberella intermedia</name>
    <name type="common">Bulb rot disease fungus</name>
    <name type="synonym">Fusarium proliferatum</name>
    <dbReference type="NCBI Taxonomy" id="948311"/>
    <lineage>
        <taxon>Eukaryota</taxon>
        <taxon>Fungi</taxon>
        <taxon>Dikarya</taxon>
        <taxon>Ascomycota</taxon>
        <taxon>Pezizomycotina</taxon>
        <taxon>Sordariomycetes</taxon>
        <taxon>Hypocreomycetidae</taxon>
        <taxon>Hypocreales</taxon>
        <taxon>Nectriaceae</taxon>
        <taxon>Fusarium</taxon>
        <taxon>Fusarium fujikuroi species complex</taxon>
    </lineage>
</organism>
<dbReference type="GO" id="GO:0005524">
    <property type="term" value="F:ATP binding"/>
    <property type="evidence" value="ECO:0007669"/>
    <property type="project" value="InterPro"/>
</dbReference>
<dbReference type="InterPro" id="IPR027417">
    <property type="entry name" value="P-loop_NTPase"/>
</dbReference>
<evidence type="ECO:0000313" key="4">
    <source>
        <dbReference type="Proteomes" id="UP000283569"/>
    </source>
</evidence>
<evidence type="ECO:0000259" key="2">
    <source>
        <dbReference type="Pfam" id="PF23232"/>
    </source>
</evidence>
<evidence type="ECO:0000313" key="3">
    <source>
        <dbReference type="EMBL" id="RKL23589.1"/>
    </source>
</evidence>